<dbReference type="NCBIfam" id="TIGR03804">
    <property type="entry name" value="para_beta_helix"/>
    <property type="match status" value="1"/>
</dbReference>
<accession>A0A6B0SMY8</accession>
<dbReference type="SMART" id="SM00710">
    <property type="entry name" value="PbH1"/>
    <property type="match status" value="8"/>
</dbReference>
<dbReference type="OrthoDB" id="219562at2157"/>
<evidence type="ECO:0000313" key="4">
    <source>
        <dbReference type="Proteomes" id="UP000471521"/>
    </source>
</evidence>
<gene>
    <name evidence="3" type="ORF">GRX66_06885</name>
</gene>
<evidence type="ECO:0000259" key="2">
    <source>
        <dbReference type="Pfam" id="PF13229"/>
    </source>
</evidence>
<dbReference type="InterPro" id="IPR039448">
    <property type="entry name" value="Beta_helix"/>
</dbReference>
<dbReference type="Gene3D" id="2.160.20.10">
    <property type="entry name" value="Single-stranded right-handed beta-helix, Pectin lyase-like"/>
    <property type="match status" value="3"/>
</dbReference>
<feature type="region of interest" description="Disordered" evidence="1">
    <location>
        <begin position="502"/>
        <end position="532"/>
    </location>
</feature>
<sequence length="745" mass="77805">MVDDDHGQDHNDDIDNDNEYETIQGAVNDTEPGDRIEVAAGTYTENVNVDVGDIVIEGADASQVTVVGTGGPGPANATVTLGADDIDFSGFTVEAAPQDDTPAIAIYDLIDDSHVKGVLVEDNVFVGHDDTLVLGYATPPSGNDQSRDLTIRNNEFTGGTVGSMTYGFVLNAQNSVMQGNTFSTKVDISSLYVTGPDNTILDTTIEYPGYAYTGAWIEGARTTVDTMSVDGHPDAHLHQNQTRGDWLRYGVGVDGADSTLNNVEAVQSHTGIAVAADGVAVRNSMGDENRNNDLRIFDDTVDTVVANFDAMSSVRPVEDEWSNFRFGDFPSSGANVYVAGGNNHTLTDVTSTSNSPIGIRLEADASTVASAEISNKGGGPVDLDADGVAETSTTGISLEGASGNTITNSVVTDNDVGVAVMNGTGNQLVGNNPGIYNNSDAGVKLLNADNTLLEDNDVQDNGVGLHAIDSDPVRAMYNNFVGNGDGIVAQTGSDVDATWNWFGSDDGPSGPATDGVLSGSGDSISADGSSDIQYDPFLTAQKDEVQQDPDKTQQYAHDLVTQGSQGIQTVGTPGPGEVSFQFTQGANAAVWTYDSGSFSMVGSPMVTAGTLDAYLISDLDHTDHARVVIDFSDSTPATPGAKDLEDGWNFVTAPQYGDTEDVMRTTTEVLRVAHGYDQFDSQPAPSGAPMPTTSAFSYPMGSSSSGPTLSAYSGYWVHVNGDGEITAAIPSGVTITEEEGLIVTP</sequence>
<name>A0A6B0SMY8_9EURY</name>
<evidence type="ECO:0000256" key="1">
    <source>
        <dbReference type="SAM" id="MobiDB-lite"/>
    </source>
</evidence>
<feature type="domain" description="Right handed beta helix" evidence="2">
    <location>
        <begin position="336"/>
        <end position="498"/>
    </location>
</feature>
<dbReference type="SUPFAM" id="SSF51126">
    <property type="entry name" value="Pectin lyase-like"/>
    <property type="match status" value="2"/>
</dbReference>
<feature type="compositionally biased region" description="Low complexity" evidence="1">
    <location>
        <begin position="519"/>
        <end position="532"/>
    </location>
</feature>
<dbReference type="EMBL" id="WUUU01000038">
    <property type="protein sequence ID" value="MXR20342.1"/>
    <property type="molecule type" value="Genomic_DNA"/>
</dbReference>
<dbReference type="Pfam" id="PF13229">
    <property type="entry name" value="Beta_helix"/>
    <property type="match status" value="1"/>
</dbReference>
<keyword evidence="4" id="KW-1185">Reference proteome</keyword>
<proteinExistence type="predicted"/>
<comment type="caution">
    <text evidence="3">The sequence shown here is derived from an EMBL/GenBank/DDBJ whole genome shotgun (WGS) entry which is preliminary data.</text>
</comment>
<dbReference type="AlphaFoldDB" id="A0A6B0SMY8"/>
<dbReference type="InterPro" id="IPR006626">
    <property type="entry name" value="PbH1"/>
</dbReference>
<protein>
    <recommendedName>
        <fullName evidence="2">Right handed beta helix domain-containing protein</fullName>
    </recommendedName>
</protein>
<evidence type="ECO:0000313" key="3">
    <source>
        <dbReference type="EMBL" id="MXR20342.1"/>
    </source>
</evidence>
<dbReference type="InterPro" id="IPR012334">
    <property type="entry name" value="Pectin_lyas_fold"/>
</dbReference>
<reference evidence="3 4" key="1">
    <citation type="submission" date="2019-12" db="EMBL/GenBank/DDBJ databases">
        <title>Isolation and characterization of three novel carbon monoxide-oxidizing members of Halobacteria from salione crusts and soils.</title>
        <authorList>
            <person name="Myers M.R."/>
            <person name="King G.M."/>
        </authorList>
    </citation>
    <scope>NUCLEOTIDE SEQUENCE [LARGE SCALE GENOMIC DNA]</scope>
    <source>
        <strain evidence="3 4">PCN9</strain>
    </source>
</reference>
<organism evidence="3 4">
    <name type="scientific">Halobacterium bonnevillei</name>
    <dbReference type="NCBI Taxonomy" id="2692200"/>
    <lineage>
        <taxon>Archaea</taxon>
        <taxon>Methanobacteriati</taxon>
        <taxon>Methanobacteriota</taxon>
        <taxon>Stenosarchaea group</taxon>
        <taxon>Halobacteria</taxon>
        <taxon>Halobacteriales</taxon>
        <taxon>Halobacteriaceae</taxon>
        <taxon>Halobacterium</taxon>
    </lineage>
</organism>
<dbReference type="Proteomes" id="UP000471521">
    <property type="component" value="Unassembled WGS sequence"/>
</dbReference>
<dbReference type="RefSeq" id="WP_159525894.1">
    <property type="nucleotide sequence ID" value="NZ_WUUU01000038.1"/>
</dbReference>
<dbReference type="InterPro" id="IPR022441">
    <property type="entry name" value="Para_beta_helix_rpt-2"/>
</dbReference>
<dbReference type="InterPro" id="IPR011050">
    <property type="entry name" value="Pectin_lyase_fold/virulence"/>
</dbReference>